<name>A0A0D2PXR9_HYPSF</name>
<keyword evidence="3" id="KW-1185">Reference proteome</keyword>
<accession>A0A0D2PXR9</accession>
<organism evidence="2 3">
    <name type="scientific">Hypholoma sublateritium (strain FD-334 SS-4)</name>
    <dbReference type="NCBI Taxonomy" id="945553"/>
    <lineage>
        <taxon>Eukaryota</taxon>
        <taxon>Fungi</taxon>
        <taxon>Dikarya</taxon>
        <taxon>Basidiomycota</taxon>
        <taxon>Agaricomycotina</taxon>
        <taxon>Agaricomycetes</taxon>
        <taxon>Agaricomycetidae</taxon>
        <taxon>Agaricales</taxon>
        <taxon>Agaricineae</taxon>
        <taxon>Strophariaceae</taxon>
        <taxon>Hypholoma</taxon>
    </lineage>
</organism>
<dbReference type="AlphaFoldDB" id="A0A0D2PXR9"/>
<evidence type="ECO:0000256" key="1">
    <source>
        <dbReference type="SAM" id="MobiDB-lite"/>
    </source>
</evidence>
<dbReference type="Proteomes" id="UP000054270">
    <property type="component" value="Unassembled WGS sequence"/>
</dbReference>
<feature type="compositionally biased region" description="Acidic residues" evidence="1">
    <location>
        <begin position="215"/>
        <end position="232"/>
    </location>
</feature>
<dbReference type="EMBL" id="KN817538">
    <property type="protein sequence ID" value="KJA24185.1"/>
    <property type="molecule type" value="Genomic_DNA"/>
</dbReference>
<evidence type="ECO:0000313" key="3">
    <source>
        <dbReference type="Proteomes" id="UP000054270"/>
    </source>
</evidence>
<reference evidence="3" key="1">
    <citation type="submission" date="2014-04" db="EMBL/GenBank/DDBJ databases">
        <title>Evolutionary Origins and Diversification of the Mycorrhizal Mutualists.</title>
        <authorList>
            <consortium name="DOE Joint Genome Institute"/>
            <consortium name="Mycorrhizal Genomics Consortium"/>
            <person name="Kohler A."/>
            <person name="Kuo A."/>
            <person name="Nagy L.G."/>
            <person name="Floudas D."/>
            <person name="Copeland A."/>
            <person name="Barry K.W."/>
            <person name="Cichocki N."/>
            <person name="Veneault-Fourrey C."/>
            <person name="LaButti K."/>
            <person name="Lindquist E.A."/>
            <person name="Lipzen A."/>
            <person name="Lundell T."/>
            <person name="Morin E."/>
            <person name="Murat C."/>
            <person name="Riley R."/>
            <person name="Ohm R."/>
            <person name="Sun H."/>
            <person name="Tunlid A."/>
            <person name="Henrissat B."/>
            <person name="Grigoriev I.V."/>
            <person name="Hibbett D.S."/>
            <person name="Martin F."/>
        </authorList>
    </citation>
    <scope>NUCLEOTIDE SEQUENCE [LARGE SCALE GENOMIC DNA]</scope>
    <source>
        <strain evidence="3">FD-334 SS-4</strain>
    </source>
</reference>
<feature type="region of interest" description="Disordered" evidence="1">
    <location>
        <begin position="279"/>
        <end position="301"/>
    </location>
</feature>
<gene>
    <name evidence="2" type="ORF">HYPSUDRAFT_200700</name>
</gene>
<sequence>MHLHPAPNRLRSFLSEDIGSIPGIALMKIRAPSLLLLLVPHPPYPANDLPLATYYTPPACSACPLPCRRARLCLCPTTTTMKIRTARFVRVDTDPFFLLPMGGALSLFAEEASALPAPRLARDHRAHRRHAAAHTHTSSKARAHGSCVLSRRTTVRTCCTMVDFPYVIETRVVVYHTALGPPPCAPHPAHLACFYFLLQHVLCFPHAKSSTISDGDNDDDDDAPTFSGNEDEPLFSLPKDVLRVLRTGAYLGYNRRGHPLVSHAHPADTLKIATATNAASREPELPATVSTGPKKRDAAPPRAELQRSIGEMTSALGVDHAPANAFLIAALISGACERTGLCRSPEHRGTVCEGLQLPDYAHAPEGVQEILAMHACLALLVGGAAMYQAIGWEIGKLDPALKRITEENVIKDENGKKVLQLAIQQVESELTKALDVPDTLSWHLVV</sequence>
<proteinExistence type="predicted"/>
<dbReference type="OrthoDB" id="2965384at2759"/>
<protein>
    <submittedName>
        <fullName evidence="2">Uncharacterized protein</fullName>
    </submittedName>
</protein>
<feature type="region of interest" description="Disordered" evidence="1">
    <location>
        <begin position="210"/>
        <end position="232"/>
    </location>
</feature>
<evidence type="ECO:0000313" key="2">
    <source>
        <dbReference type="EMBL" id="KJA24185.1"/>
    </source>
</evidence>